<feature type="region of interest" description="Disordered" evidence="1">
    <location>
        <begin position="80"/>
        <end position="112"/>
    </location>
</feature>
<keyword evidence="3" id="KW-1185">Reference proteome</keyword>
<evidence type="ECO:0000313" key="3">
    <source>
        <dbReference type="Proteomes" id="UP000324091"/>
    </source>
</evidence>
<evidence type="ECO:0000313" key="2">
    <source>
        <dbReference type="EMBL" id="TWW64618.1"/>
    </source>
</evidence>
<proteinExistence type="predicted"/>
<protein>
    <submittedName>
        <fullName evidence="2">Uncharacterized protein</fullName>
    </submittedName>
</protein>
<reference evidence="2 3" key="1">
    <citation type="submission" date="2019-04" db="EMBL/GenBank/DDBJ databases">
        <title>Chromosome genome assembly for Takifugu flavidus.</title>
        <authorList>
            <person name="Xiao S."/>
        </authorList>
    </citation>
    <scope>NUCLEOTIDE SEQUENCE [LARGE SCALE GENOMIC DNA]</scope>
    <source>
        <strain evidence="2">HTHZ2018</strain>
        <tissue evidence="2">Muscle</tissue>
    </source>
</reference>
<comment type="caution">
    <text evidence="2">The sequence shown here is derived from an EMBL/GenBank/DDBJ whole genome shotgun (WGS) entry which is preliminary data.</text>
</comment>
<gene>
    <name evidence="2" type="ORF">D4764_22G0002650</name>
</gene>
<dbReference type="EMBL" id="RHFK02000015">
    <property type="protein sequence ID" value="TWW64618.1"/>
    <property type="molecule type" value="Genomic_DNA"/>
</dbReference>
<accession>A0A5C6NCJ0</accession>
<sequence length="337" mass="37191">MKIAAFRSSVPPFPRSCLAHRTGDPSIFARPPTERNGDTAPFFTARYRARHTAVADFLVAGANAAFGGCYNSLKVLLSPPRPSRNKRAMTPFSAKQPRSGSQSERGLTRSAATQPRLNALKQILTLSRLCRRCDSVLVGGKNAQSWRLGVRRLLNFASQRRRLTLNKLLCEPLLFVHPEEPESAKAWSLRKGASFPGGFGPKLRRLPPMMRAILRRLRPINAERGGRRWLDDACWMSCPNKSNWMLGLACRADSGADVEQSGDDEITPQHPSGAGAAVPDSALPVKGSFFLTSAVVLPRKKIGKRVEKCSQKDDHGQFHRTVASITGWGPRRSQLEM</sequence>
<feature type="compositionally biased region" description="Polar residues" evidence="1">
    <location>
        <begin position="96"/>
        <end position="112"/>
    </location>
</feature>
<feature type="region of interest" description="Disordered" evidence="1">
    <location>
        <begin position="257"/>
        <end position="278"/>
    </location>
</feature>
<dbReference type="Proteomes" id="UP000324091">
    <property type="component" value="Chromosome 22"/>
</dbReference>
<evidence type="ECO:0000256" key="1">
    <source>
        <dbReference type="SAM" id="MobiDB-lite"/>
    </source>
</evidence>
<name>A0A5C6NCJ0_9TELE</name>
<dbReference type="AlphaFoldDB" id="A0A5C6NCJ0"/>
<organism evidence="2 3">
    <name type="scientific">Takifugu flavidus</name>
    <name type="common">sansaifugu</name>
    <dbReference type="NCBI Taxonomy" id="433684"/>
    <lineage>
        <taxon>Eukaryota</taxon>
        <taxon>Metazoa</taxon>
        <taxon>Chordata</taxon>
        <taxon>Craniata</taxon>
        <taxon>Vertebrata</taxon>
        <taxon>Euteleostomi</taxon>
        <taxon>Actinopterygii</taxon>
        <taxon>Neopterygii</taxon>
        <taxon>Teleostei</taxon>
        <taxon>Neoteleostei</taxon>
        <taxon>Acanthomorphata</taxon>
        <taxon>Eupercaria</taxon>
        <taxon>Tetraodontiformes</taxon>
        <taxon>Tetradontoidea</taxon>
        <taxon>Tetraodontidae</taxon>
        <taxon>Takifugu</taxon>
    </lineage>
</organism>